<evidence type="ECO:0000256" key="6">
    <source>
        <dbReference type="RuleBase" id="RU000416"/>
    </source>
</evidence>
<dbReference type="PROSITE" id="PS00095">
    <property type="entry name" value="C5_MTASE_2"/>
    <property type="match status" value="1"/>
</dbReference>
<dbReference type="Gene3D" id="3.40.50.150">
    <property type="entry name" value="Vaccinia Virus protein VP39"/>
    <property type="match status" value="1"/>
</dbReference>
<evidence type="ECO:0000313" key="10">
    <source>
        <dbReference type="Proteomes" id="UP001580407"/>
    </source>
</evidence>
<reference evidence="9 10" key="1">
    <citation type="submission" date="2024-09" db="EMBL/GenBank/DDBJ databases">
        <authorList>
            <person name="Ruan L."/>
        </authorList>
    </citation>
    <scope>NUCLEOTIDE SEQUENCE [LARGE SCALE GENOMIC DNA]</scope>
    <source>
        <strain evidence="9 10">D33</strain>
    </source>
</reference>
<dbReference type="InterPro" id="IPR018117">
    <property type="entry name" value="C5_DNA_meth_AS"/>
</dbReference>
<dbReference type="InterPro" id="IPR029063">
    <property type="entry name" value="SAM-dependent_MTases_sf"/>
</dbReference>
<dbReference type="EC" id="2.1.1.37" evidence="7"/>
<comment type="caution">
    <text evidence="9">The sequence shown here is derived from an EMBL/GenBank/DDBJ whole genome shotgun (WGS) entry which is preliminary data.</text>
</comment>
<dbReference type="Gene3D" id="3.90.120.10">
    <property type="entry name" value="DNA Methylase, subunit A, domain 2"/>
    <property type="match status" value="1"/>
</dbReference>
<dbReference type="RefSeq" id="WP_375524746.1">
    <property type="nucleotide sequence ID" value="NZ_JBHILM010000007.1"/>
</dbReference>
<evidence type="ECO:0000256" key="8">
    <source>
        <dbReference type="SAM" id="MobiDB-lite"/>
    </source>
</evidence>
<keyword evidence="10" id="KW-1185">Reference proteome</keyword>
<evidence type="ECO:0000256" key="2">
    <source>
        <dbReference type="ARBA" id="ARBA00022679"/>
    </source>
</evidence>
<dbReference type="PANTHER" id="PTHR10629:SF52">
    <property type="entry name" value="DNA (CYTOSINE-5)-METHYLTRANSFERASE 1"/>
    <property type="match status" value="1"/>
</dbReference>
<dbReference type="SUPFAM" id="SSF53335">
    <property type="entry name" value="S-adenosyl-L-methionine-dependent methyltransferases"/>
    <property type="match status" value="1"/>
</dbReference>
<comment type="similarity">
    <text evidence="5 6">Belongs to the class I-like SAM-binding methyltransferase superfamily. C5-methyltransferase family.</text>
</comment>
<sequence>MSAASLKQNNLTKRKVYAVDLFCGAGGLTHGLERAGIDVRLGVDIDPACSYPYSSNNNAKFELKSVEDLRADEVRKAFRKHGINLLAGCAPCQTFSTYNRKASQDDERWWLLLQFSRLVRETAPELVTMENVPSLINQNVFKSFVEELEQANYHVTYQIVNCADYGLPQHRKRLVLLASKLGSINLLQPHEIGVNSQTVREAIADLPPLQAGEANEADPLHQSSSLSPTNMDRIKASRPGGTWRDWEEQLVAECHKKGSGKTYQSVYGRMSWDEPAPTMTTQFFGFGNGRFGHPEQDRAISLREGAILQSFPREYKFVPPGEPIAIKTIGRLIGNAVPVKLGEVIGLSIRVHLAQHENYLKEQRRRKFGSSHRNLSRRGEP</sequence>
<dbReference type="EMBL" id="JBHILM010000007">
    <property type="protein sequence ID" value="MFB5680952.1"/>
    <property type="molecule type" value="Genomic_DNA"/>
</dbReference>
<proteinExistence type="inferred from homology"/>
<dbReference type="PANTHER" id="PTHR10629">
    <property type="entry name" value="CYTOSINE-SPECIFIC METHYLTRANSFERASE"/>
    <property type="match status" value="1"/>
</dbReference>
<gene>
    <name evidence="9" type="ORF">ACE3NQ_08525</name>
</gene>
<evidence type="ECO:0000256" key="4">
    <source>
        <dbReference type="ARBA" id="ARBA00022747"/>
    </source>
</evidence>
<dbReference type="NCBIfam" id="TIGR00675">
    <property type="entry name" value="dcm"/>
    <property type="match status" value="1"/>
</dbReference>
<feature type="compositionally biased region" description="Polar residues" evidence="8">
    <location>
        <begin position="221"/>
        <end position="230"/>
    </location>
</feature>
<protein>
    <recommendedName>
        <fullName evidence="7">Cytosine-specific methyltransferase</fullName>
        <ecNumber evidence="7">2.1.1.37</ecNumber>
    </recommendedName>
</protein>
<name>A0ABV5B640_9BACL</name>
<accession>A0ABV5B640</accession>
<dbReference type="PROSITE" id="PS51679">
    <property type="entry name" value="SAM_MT_C5"/>
    <property type="match status" value="1"/>
</dbReference>
<evidence type="ECO:0000256" key="3">
    <source>
        <dbReference type="ARBA" id="ARBA00022691"/>
    </source>
</evidence>
<keyword evidence="2 5" id="KW-0808">Transferase</keyword>
<evidence type="ECO:0000256" key="1">
    <source>
        <dbReference type="ARBA" id="ARBA00022603"/>
    </source>
</evidence>
<evidence type="ECO:0000256" key="7">
    <source>
        <dbReference type="RuleBase" id="RU000417"/>
    </source>
</evidence>
<dbReference type="InterPro" id="IPR050390">
    <property type="entry name" value="C5-Methyltransferase"/>
</dbReference>
<dbReference type="InterPro" id="IPR001525">
    <property type="entry name" value="C5_MeTfrase"/>
</dbReference>
<dbReference type="GO" id="GO:0032259">
    <property type="term" value="P:methylation"/>
    <property type="evidence" value="ECO:0007669"/>
    <property type="project" value="UniProtKB-KW"/>
</dbReference>
<feature type="region of interest" description="Disordered" evidence="8">
    <location>
        <begin position="213"/>
        <end position="240"/>
    </location>
</feature>
<keyword evidence="3 5" id="KW-0949">S-adenosyl-L-methionine</keyword>
<dbReference type="GO" id="GO:0003886">
    <property type="term" value="F:DNA (cytosine-5-)-methyltransferase activity"/>
    <property type="evidence" value="ECO:0007669"/>
    <property type="project" value="UniProtKB-EC"/>
</dbReference>
<dbReference type="Pfam" id="PF00145">
    <property type="entry name" value="DNA_methylase"/>
    <property type="match status" value="1"/>
</dbReference>
<evidence type="ECO:0000313" key="9">
    <source>
        <dbReference type="EMBL" id="MFB5680952.1"/>
    </source>
</evidence>
<evidence type="ECO:0000256" key="5">
    <source>
        <dbReference type="PROSITE-ProRule" id="PRU01016"/>
    </source>
</evidence>
<feature type="active site" evidence="5">
    <location>
        <position position="92"/>
    </location>
</feature>
<comment type="catalytic activity">
    <reaction evidence="7">
        <text>a 2'-deoxycytidine in DNA + S-adenosyl-L-methionine = a 5-methyl-2'-deoxycytidine in DNA + S-adenosyl-L-homocysteine + H(+)</text>
        <dbReference type="Rhea" id="RHEA:13681"/>
        <dbReference type="Rhea" id="RHEA-COMP:11369"/>
        <dbReference type="Rhea" id="RHEA-COMP:11370"/>
        <dbReference type="ChEBI" id="CHEBI:15378"/>
        <dbReference type="ChEBI" id="CHEBI:57856"/>
        <dbReference type="ChEBI" id="CHEBI:59789"/>
        <dbReference type="ChEBI" id="CHEBI:85452"/>
        <dbReference type="ChEBI" id="CHEBI:85454"/>
        <dbReference type="EC" id="2.1.1.37"/>
    </reaction>
</comment>
<organism evidence="9 10">
    <name type="scientific">Paenibacillus terreus</name>
    <dbReference type="NCBI Taxonomy" id="1387834"/>
    <lineage>
        <taxon>Bacteria</taxon>
        <taxon>Bacillati</taxon>
        <taxon>Bacillota</taxon>
        <taxon>Bacilli</taxon>
        <taxon>Bacillales</taxon>
        <taxon>Paenibacillaceae</taxon>
        <taxon>Paenibacillus</taxon>
    </lineage>
</organism>
<keyword evidence="4" id="KW-0680">Restriction system</keyword>
<dbReference type="Proteomes" id="UP001580407">
    <property type="component" value="Unassembled WGS sequence"/>
</dbReference>
<dbReference type="PRINTS" id="PR00105">
    <property type="entry name" value="C5METTRFRASE"/>
</dbReference>
<keyword evidence="1 5" id="KW-0489">Methyltransferase</keyword>
<dbReference type="InterPro" id="IPR031303">
    <property type="entry name" value="C5_meth_CS"/>
</dbReference>
<dbReference type="PROSITE" id="PS00094">
    <property type="entry name" value="C5_MTASE_1"/>
    <property type="match status" value="1"/>
</dbReference>